<reference evidence="3 4" key="1">
    <citation type="submission" date="2016-03" db="EMBL/GenBank/DDBJ databases">
        <authorList>
            <person name="Ploux O."/>
        </authorList>
    </citation>
    <scope>NUCLEOTIDE SEQUENCE [LARGE SCALE GENOMIC DNA]</scope>
    <source>
        <strain evidence="3 4">UAMH 11012</strain>
    </source>
</reference>
<dbReference type="InterPro" id="IPR006569">
    <property type="entry name" value="CID_dom"/>
</dbReference>
<feature type="compositionally biased region" description="Gly residues" evidence="1">
    <location>
        <begin position="575"/>
        <end position="586"/>
    </location>
</feature>
<sequence>MPSHQLAIAKASFSAGLLRPDPTSLPRESIEHFHSLLNSVVLQCTPGNVQKCKQWILVNLQSTARFSALVRYLTALTSSFAESGGPSNAKREPSVKRKRLHLLYVLNDVLYHSKYRGNDASICGKVQPVCMSLFASAASFRKCPKHQRKIHDLLDIWEEKGYYSRDYIDKLRESVKNASEAGAYTEGSNGSAEKDQGSTAKAAKSTPYVMPATHGDPSTPWFDLPAGNLMPHIVPNSARPINPDMIKPLQFVAGPADEGLALAVKALLDDVQIIYGGESEQDEKVPADVDELGQSIILDEITGDVLEGEGYYGWSRSFCEKMKRRKRGEKPGHDDGRGRRSESRSSSPGVRKRRYSDSDGSDGHRSPRRRRSYSSSRSPTPDRSRRNGHSGIGSRSRSRSRPSRPASDSPHRPEQYPQQYSSRNQPPPPPQAPRNDFPPRPPMPNIPPPPFQQGYNPNFPPPPPPPMQNIPYNGQSQQQYGAWPPPPPPMMPNMQYNPQNPQMNPQMGSWPPPPPPPPPGNPPGNIQQQQGQYPPTGPGGWQQQQQGQYLPTGPQQQGGGRGYHNNNGWNNNYRGGRGGYRGGRGW</sequence>
<dbReference type="InterPro" id="IPR008942">
    <property type="entry name" value="ENTH_VHS"/>
</dbReference>
<feature type="compositionally biased region" description="Pro residues" evidence="1">
    <location>
        <begin position="458"/>
        <end position="468"/>
    </location>
</feature>
<dbReference type="PROSITE" id="PS51391">
    <property type="entry name" value="CID"/>
    <property type="match status" value="1"/>
</dbReference>
<dbReference type="Pfam" id="PF04818">
    <property type="entry name" value="CID"/>
    <property type="match status" value="1"/>
</dbReference>
<dbReference type="PANTHER" id="PTHR12323">
    <property type="entry name" value="SR-RELATED CTD ASSOCIATED FACTOR 6"/>
    <property type="match status" value="1"/>
</dbReference>
<feature type="compositionally biased region" description="Low complexity" evidence="1">
    <location>
        <begin position="523"/>
        <end position="534"/>
    </location>
</feature>
<protein>
    <recommendedName>
        <fullName evidence="2">CID domain-containing protein</fullName>
    </recommendedName>
</protein>
<evidence type="ECO:0000313" key="3">
    <source>
        <dbReference type="EMBL" id="CZR69027.1"/>
    </source>
</evidence>
<proteinExistence type="predicted"/>
<feature type="compositionally biased region" description="Low complexity" evidence="1">
    <location>
        <begin position="563"/>
        <end position="574"/>
    </location>
</feature>
<dbReference type="OrthoDB" id="21470at2759"/>
<feature type="region of interest" description="Disordered" evidence="1">
    <location>
        <begin position="323"/>
        <end position="586"/>
    </location>
</feature>
<keyword evidence="4" id="KW-1185">Reference proteome</keyword>
<feature type="compositionally biased region" description="Low complexity" evidence="1">
    <location>
        <begin position="415"/>
        <end position="424"/>
    </location>
</feature>
<feature type="compositionally biased region" description="Pro residues" evidence="1">
    <location>
        <begin position="425"/>
        <end position="451"/>
    </location>
</feature>
<gene>
    <name evidence="3" type="ORF">PAC_18928</name>
</gene>
<evidence type="ECO:0000256" key="1">
    <source>
        <dbReference type="SAM" id="MobiDB-lite"/>
    </source>
</evidence>
<dbReference type="SMART" id="SM00582">
    <property type="entry name" value="RPR"/>
    <property type="match status" value="1"/>
</dbReference>
<feature type="compositionally biased region" description="Basic and acidic residues" evidence="1">
    <location>
        <begin position="355"/>
        <end position="365"/>
    </location>
</feature>
<organism evidence="3 4">
    <name type="scientific">Phialocephala subalpina</name>
    <dbReference type="NCBI Taxonomy" id="576137"/>
    <lineage>
        <taxon>Eukaryota</taxon>
        <taxon>Fungi</taxon>
        <taxon>Dikarya</taxon>
        <taxon>Ascomycota</taxon>
        <taxon>Pezizomycotina</taxon>
        <taxon>Leotiomycetes</taxon>
        <taxon>Helotiales</taxon>
        <taxon>Mollisiaceae</taxon>
        <taxon>Phialocephala</taxon>
        <taxon>Phialocephala fortinii species complex</taxon>
    </lineage>
</organism>
<feature type="compositionally biased region" description="Pro residues" evidence="1">
    <location>
        <begin position="510"/>
        <end position="522"/>
    </location>
</feature>
<dbReference type="AlphaFoldDB" id="A0A1L7XVK0"/>
<feature type="compositionally biased region" description="Low complexity" evidence="1">
    <location>
        <begin position="492"/>
        <end position="509"/>
    </location>
</feature>
<dbReference type="EMBL" id="FJOG01000064">
    <property type="protein sequence ID" value="CZR69027.1"/>
    <property type="molecule type" value="Genomic_DNA"/>
</dbReference>
<dbReference type="Proteomes" id="UP000184330">
    <property type="component" value="Unassembled WGS sequence"/>
</dbReference>
<feature type="region of interest" description="Disordered" evidence="1">
    <location>
        <begin position="180"/>
        <end position="204"/>
    </location>
</feature>
<feature type="compositionally biased region" description="Low complexity" evidence="1">
    <location>
        <begin position="541"/>
        <end position="555"/>
    </location>
</feature>
<feature type="domain" description="CID" evidence="2">
    <location>
        <begin position="25"/>
        <end position="179"/>
    </location>
</feature>
<dbReference type="Gene3D" id="1.25.40.90">
    <property type="match status" value="1"/>
</dbReference>
<evidence type="ECO:0000313" key="4">
    <source>
        <dbReference type="Proteomes" id="UP000184330"/>
    </source>
</evidence>
<dbReference type="PANTHER" id="PTHR12323:SF0">
    <property type="entry name" value="CALCIUM HOMEOSTASIS ENDOPLASMIC RETICULUM PROTEIN"/>
    <property type="match status" value="1"/>
</dbReference>
<dbReference type="GO" id="GO:0048471">
    <property type="term" value="C:perinuclear region of cytoplasm"/>
    <property type="evidence" value="ECO:0007669"/>
    <property type="project" value="TreeGrafter"/>
</dbReference>
<dbReference type="STRING" id="576137.A0A1L7XVK0"/>
<name>A0A1L7XVK0_9HELO</name>
<dbReference type="GO" id="GO:0006874">
    <property type="term" value="P:intracellular calcium ion homeostasis"/>
    <property type="evidence" value="ECO:0007669"/>
    <property type="project" value="TreeGrafter"/>
</dbReference>
<evidence type="ECO:0000259" key="2">
    <source>
        <dbReference type="PROSITE" id="PS51391"/>
    </source>
</evidence>
<feature type="compositionally biased region" description="Basic and acidic residues" evidence="1">
    <location>
        <begin position="329"/>
        <end position="343"/>
    </location>
</feature>
<accession>A0A1L7XVK0</accession>